<dbReference type="EMBL" id="JAUSQU010000001">
    <property type="protein sequence ID" value="MDP9843758.1"/>
    <property type="molecule type" value="Genomic_DNA"/>
</dbReference>
<comment type="caution">
    <text evidence="1">The sequence shown here is derived from an EMBL/GenBank/DDBJ whole genome shotgun (WGS) entry which is preliminary data.</text>
</comment>
<evidence type="ECO:0000313" key="2">
    <source>
        <dbReference type="Proteomes" id="UP001225356"/>
    </source>
</evidence>
<organism evidence="1 2">
    <name type="scientific">Streptosporangium lutulentum</name>
    <dbReference type="NCBI Taxonomy" id="1461250"/>
    <lineage>
        <taxon>Bacteria</taxon>
        <taxon>Bacillati</taxon>
        <taxon>Actinomycetota</taxon>
        <taxon>Actinomycetes</taxon>
        <taxon>Streptosporangiales</taxon>
        <taxon>Streptosporangiaceae</taxon>
        <taxon>Streptosporangium</taxon>
    </lineage>
</organism>
<keyword evidence="2" id="KW-1185">Reference proteome</keyword>
<accession>A0ABT9QAG5</accession>
<protein>
    <submittedName>
        <fullName evidence="1">Uncharacterized protein</fullName>
    </submittedName>
</protein>
<name>A0ABT9QAG5_9ACTN</name>
<dbReference type="RefSeq" id="WP_307558100.1">
    <property type="nucleotide sequence ID" value="NZ_JAUSQU010000001.1"/>
</dbReference>
<sequence>MRRHGVRLPSAVIPGYDELPSNENSDEAAFVTRHEAAIEPANLVQTGLVIDATENDGWSPEQVTARP</sequence>
<dbReference type="Proteomes" id="UP001225356">
    <property type="component" value="Unassembled WGS sequence"/>
</dbReference>
<proteinExistence type="predicted"/>
<gene>
    <name evidence="1" type="ORF">J2853_002969</name>
</gene>
<reference evidence="1 2" key="1">
    <citation type="submission" date="2023-07" db="EMBL/GenBank/DDBJ databases">
        <title>Sequencing the genomes of 1000 actinobacteria strains.</title>
        <authorList>
            <person name="Klenk H.-P."/>
        </authorList>
    </citation>
    <scope>NUCLEOTIDE SEQUENCE [LARGE SCALE GENOMIC DNA]</scope>
    <source>
        <strain evidence="1 2">DSM 46740</strain>
    </source>
</reference>
<evidence type="ECO:0000313" key="1">
    <source>
        <dbReference type="EMBL" id="MDP9843758.1"/>
    </source>
</evidence>